<gene>
    <name evidence="2" type="ORF">CCE01nite_32470</name>
</gene>
<proteinExistence type="predicted"/>
<dbReference type="Proteomes" id="UP000317046">
    <property type="component" value="Unassembled WGS sequence"/>
</dbReference>
<feature type="region of interest" description="Disordered" evidence="1">
    <location>
        <begin position="62"/>
        <end position="123"/>
    </location>
</feature>
<keyword evidence="3" id="KW-1185">Reference proteome</keyword>
<name>A0A4Y3L362_9CELL</name>
<dbReference type="EMBL" id="BJLR01000030">
    <property type="protein sequence ID" value="GEA89298.1"/>
    <property type="molecule type" value="Genomic_DNA"/>
</dbReference>
<feature type="compositionally biased region" description="Pro residues" evidence="1">
    <location>
        <begin position="67"/>
        <end position="82"/>
    </location>
</feature>
<evidence type="ECO:0000256" key="1">
    <source>
        <dbReference type="SAM" id="MobiDB-lite"/>
    </source>
</evidence>
<sequence>MWSPAVRARSRAALPDGAAWPRAGVPLLRGPGRPVARGLVGLPSAASRETVERVRRVGVRLAGADAPAPPGPEPLPVSPPVRAPEDVTARRTASSTRTHVRPRTRQPYGVARTARNAPDAWRR</sequence>
<reference evidence="2" key="1">
    <citation type="submission" date="2019-06" db="EMBL/GenBank/DDBJ databases">
        <title>Whole genome shotgun sequence of Cellulomonas cellasea NBRC 3753.</title>
        <authorList>
            <person name="Hosoyama A."/>
            <person name="Uohara A."/>
            <person name="Ohji S."/>
            <person name="Ichikawa N."/>
        </authorList>
    </citation>
    <scope>NUCLEOTIDE SEQUENCE [LARGE SCALE GENOMIC DNA]</scope>
    <source>
        <strain evidence="2">NBRC 3753</strain>
    </source>
</reference>
<evidence type="ECO:0000313" key="2">
    <source>
        <dbReference type="EMBL" id="GEA89298.1"/>
    </source>
</evidence>
<accession>A0A4Y3L362</accession>
<organism evidence="2 3">
    <name type="scientific">Cellulomonas cellasea</name>
    <dbReference type="NCBI Taxonomy" id="43670"/>
    <lineage>
        <taxon>Bacteria</taxon>
        <taxon>Bacillati</taxon>
        <taxon>Actinomycetota</taxon>
        <taxon>Actinomycetes</taxon>
        <taxon>Micrococcales</taxon>
        <taxon>Cellulomonadaceae</taxon>
        <taxon>Cellulomonas</taxon>
    </lineage>
</organism>
<protein>
    <submittedName>
        <fullName evidence="2">Uncharacterized protein</fullName>
    </submittedName>
</protein>
<comment type="caution">
    <text evidence="2">The sequence shown here is derived from an EMBL/GenBank/DDBJ whole genome shotgun (WGS) entry which is preliminary data.</text>
</comment>
<evidence type="ECO:0000313" key="3">
    <source>
        <dbReference type="Proteomes" id="UP000317046"/>
    </source>
</evidence>
<dbReference type="AlphaFoldDB" id="A0A4Y3L362"/>